<protein>
    <submittedName>
        <fullName evidence="1">Uncharacterized protein</fullName>
    </submittedName>
</protein>
<comment type="caution">
    <text evidence="1">The sequence shown here is derived from an EMBL/GenBank/DDBJ whole genome shotgun (WGS) entry which is preliminary data.</text>
</comment>
<proteinExistence type="predicted"/>
<dbReference type="Proteomes" id="UP001239111">
    <property type="component" value="Chromosome 4"/>
</dbReference>
<accession>A0ACC2N3I2</accession>
<name>A0ACC2N3I2_9HYME</name>
<reference evidence="1" key="1">
    <citation type="submission" date="2023-04" db="EMBL/GenBank/DDBJ databases">
        <title>A chromosome-level genome assembly of the parasitoid wasp Eretmocerus hayati.</title>
        <authorList>
            <person name="Zhong Y."/>
            <person name="Liu S."/>
            <person name="Liu Y."/>
        </authorList>
    </citation>
    <scope>NUCLEOTIDE SEQUENCE</scope>
    <source>
        <strain evidence="1">ZJU_SS_LIU_2023</strain>
    </source>
</reference>
<gene>
    <name evidence="1" type="ORF">QAD02_007416</name>
</gene>
<organism evidence="1 2">
    <name type="scientific">Eretmocerus hayati</name>
    <dbReference type="NCBI Taxonomy" id="131215"/>
    <lineage>
        <taxon>Eukaryota</taxon>
        <taxon>Metazoa</taxon>
        <taxon>Ecdysozoa</taxon>
        <taxon>Arthropoda</taxon>
        <taxon>Hexapoda</taxon>
        <taxon>Insecta</taxon>
        <taxon>Pterygota</taxon>
        <taxon>Neoptera</taxon>
        <taxon>Endopterygota</taxon>
        <taxon>Hymenoptera</taxon>
        <taxon>Apocrita</taxon>
        <taxon>Proctotrupomorpha</taxon>
        <taxon>Chalcidoidea</taxon>
        <taxon>Aphelinidae</taxon>
        <taxon>Aphelininae</taxon>
        <taxon>Eretmocerus</taxon>
    </lineage>
</organism>
<evidence type="ECO:0000313" key="2">
    <source>
        <dbReference type="Proteomes" id="UP001239111"/>
    </source>
</evidence>
<sequence length="100" mass="10976">MPKGASSPRSIPDDDEDSDEDERIAEAALSNFSGGRSADSGFGGLSAPRDLNDRLQDDELSPGKRKLSEEDERRLEKDTNKNSLYSPQLTLYCVCVVNLL</sequence>
<keyword evidence="2" id="KW-1185">Reference proteome</keyword>
<dbReference type="EMBL" id="CM056744">
    <property type="protein sequence ID" value="KAJ8665754.1"/>
    <property type="molecule type" value="Genomic_DNA"/>
</dbReference>
<evidence type="ECO:0000313" key="1">
    <source>
        <dbReference type="EMBL" id="KAJ8665754.1"/>
    </source>
</evidence>